<dbReference type="Gene3D" id="3.40.980.10">
    <property type="entry name" value="MoaB/Mog-like domain"/>
    <property type="match status" value="1"/>
</dbReference>
<dbReference type="SUPFAM" id="SSF53218">
    <property type="entry name" value="Molybdenum cofactor biosynthesis proteins"/>
    <property type="match status" value="1"/>
</dbReference>
<dbReference type="InterPro" id="IPR056596">
    <property type="entry name" value="FLAD1_M"/>
</dbReference>
<dbReference type="AlphaFoldDB" id="A0A3B0RFV1"/>
<dbReference type="EC" id="3.6.1.13" evidence="2"/>
<dbReference type="CDD" id="cd00885">
    <property type="entry name" value="cinA"/>
    <property type="match status" value="1"/>
</dbReference>
<evidence type="ECO:0000259" key="1">
    <source>
        <dbReference type="SMART" id="SM00852"/>
    </source>
</evidence>
<dbReference type="Pfam" id="PF24102">
    <property type="entry name" value="FLAD1_M"/>
    <property type="match status" value="1"/>
</dbReference>
<dbReference type="PANTHER" id="PTHR13939:SF0">
    <property type="entry name" value="NMN AMIDOHYDROLASE-LIKE PROTEIN YFAY"/>
    <property type="match status" value="1"/>
</dbReference>
<accession>A0A3B0RFV1</accession>
<feature type="domain" description="MoaB/Mog" evidence="1">
    <location>
        <begin position="10"/>
        <end position="172"/>
    </location>
</feature>
<dbReference type="EMBL" id="UOEC01000084">
    <property type="protein sequence ID" value="VAV90802.1"/>
    <property type="molecule type" value="Genomic_DNA"/>
</dbReference>
<proteinExistence type="predicted"/>
<dbReference type="InterPro" id="IPR036425">
    <property type="entry name" value="MoaB/Mog-like_dom_sf"/>
</dbReference>
<evidence type="ECO:0000313" key="2">
    <source>
        <dbReference type="EMBL" id="VAV90802.1"/>
    </source>
</evidence>
<dbReference type="InterPro" id="IPR001453">
    <property type="entry name" value="MoaB/Mog_dom"/>
</dbReference>
<gene>
    <name evidence="2" type="ORF">MNBD_ALPHA08-511</name>
</gene>
<keyword evidence="2" id="KW-0378">Hydrolase</keyword>
<organism evidence="2">
    <name type="scientific">hydrothermal vent metagenome</name>
    <dbReference type="NCBI Taxonomy" id="652676"/>
    <lineage>
        <taxon>unclassified sequences</taxon>
        <taxon>metagenomes</taxon>
        <taxon>ecological metagenomes</taxon>
    </lineage>
</organism>
<dbReference type="SMART" id="SM00852">
    <property type="entry name" value="MoCF_biosynth"/>
    <property type="match status" value="1"/>
</dbReference>
<reference evidence="2" key="1">
    <citation type="submission" date="2018-06" db="EMBL/GenBank/DDBJ databases">
        <authorList>
            <person name="Zhirakovskaya E."/>
        </authorList>
    </citation>
    <scope>NUCLEOTIDE SEQUENCE</scope>
</reference>
<dbReference type="GO" id="GO:0047631">
    <property type="term" value="F:ADP-ribose diphosphatase activity"/>
    <property type="evidence" value="ECO:0007669"/>
    <property type="project" value="UniProtKB-EC"/>
</dbReference>
<dbReference type="InterPro" id="IPR050101">
    <property type="entry name" value="CinA"/>
</dbReference>
<sequence length="241" mass="26196">MGVQRQPTAGLLLIGDELLSGRTQDKNFPVIARFLGERGIDLNEVRVVSDVEEDIVAAVNALRARYTYVLTTGGIGPTHDDITADAVAKAFGVDIIEHPDAVKSLHGLFAEIGVKPNAARMRMARVPDGAELLISEKVRAPGFRIGNVFVMAGVPHIMALMLEMVGQMVEGGEVMLSRSVRIERGEGDLAVPLGEIQNRYDDVSIGSYPFKENDVFGANIVLRCRDEKRLNAAFAEVEKLV</sequence>
<protein>
    <submittedName>
        <fullName evidence="2">ADP-ribose pyrophosphatase of COG1058 family</fullName>
        <ecNumber evidence="2">3.6.1.13</ecNumber>
    </submittedName>
</protein>
<dbReference type="PANTHER" id="PTHR13939">
    <property type="entry name" value="NICOTINAMIDE-NUCLEOTIDE AMIDOHYDROLASE PNCC"/>
    <property type="match status" value="1"/>
</dbReference>
<name>A0A3B0RFV1_9ZZZZ</name>
<dbReference type="Pfam" id="PF00994">
    <property type="entry name" value="MoCF_biosynth"/>
    <property type="match status" value="1"/>
</dbReference>